<accession>A0ACB8CPH9</accession>
<comment type="caution">
    <text evidence="1">The sequence shown here is derived from an EMBL/GenBank/DDBJ whole genome shotgun (WGS) entry which is preliminary data.</text>
</comment>
<dbReference type="EMBL" id="CM023474">
    <property type="protein sequence ID" value="KAH7949056.1"/>
    <property type="molecule type" value="Genomic_DNA"/>
</dbReference>
<protein>
    <submittedName>
        <fullName evidence="1">Uncharacterized protein</fullName>
    </submittedName>
</protein>
<name>A0ACB8CPH9_DERSI</name>
<evidence type="ECO:0000313" key="2">
    <source>
        <dbReference type="Proteomes" id="UP000821865"/>
    </source>
</evidence>
<reference evidence="1" key="1">
    <citation type="submission" date="2020-05" db="EMBL/GenBank/DDBJ databases">
        <title>Large-scale comparative analyses of tick genomes elucidate their genetic diversity and vector capacities.</title>
        <authorList>
            <person name="Jia N."/>
            <person name="Wang J."/>
            <person name="Shi W."/>
            <person name="Du L."/>
            <person name="Sun Y."/>
            <person name="Zhan W."/>
            <person name="Jiang J."/>
            <person name="Wang Q."/>
            <person name="Zhang B."/>
            <person name="Ji P."/>
            <person name="Sakyi L.B."/>
            <person name="Cui X."/>
            <person name="Yuan T."/>
            <person name="Jiang B."/>
            <person name="Yang W."/>
            <person name="Lam T.T.-Y."/>
            <person name="Chang Q."/>
            <person name="Ding S."/>
            <person name="Wang X."/>
            <person name="Zhu J."/>
            <person name="Ruan X."/>
            <person name="Zhao L."/>
            <person name="Wei J."/>
            <person name="Que T."/>
            <person name="Du C."/>
            <person name="Cheng J."/>
            <person name="Dai P."/>
            <person name="Han X."/>
            <person name="Huang E."/>
            <person name="Gao Y."/>
            <person name="Liu J."/>
            <person name="Shao H."/>
            <person name="Ye R."/>
            <person name="Li L."/>
            <person name="Wei W."/>
            <person name="Wang X."/>
            <person name="Wang C."/>
            <person name="Yang T."/>
            <person name="Huo Q."/>
            <person name="Li W."/>
            <person name="Guo W."/>
            <person name="Chen H."/>
            <person name="Zhou L."/>
            <person name="Ni X."/>
            <person name="Tian J."/>
            <person name="Zhou Y."/>
            <person name="Sheng Y."/>
            <person name="Liu T."/>
            <person name="Pan Y."/>
            <person name="Xia L."/>
            <person name="Li J."/>
            <person name="Zhao F."/>
            <person name="Cao W."/>
        </authorList>
    </citation>
    <scope>NUCLEOTIDE SEQUENCE</scope>
    <source>
        <strain evidence="1">Dsil-2018</strain>
    </source>
</reference>
<gene>
    <name evidence="1" type="ORF">HPB49_004540</name>
</gene>
<organism evidence="1 2">
    <name type="scientific">Dermacentor silvarum</name>
    <name type="common">Tick</name>
    <dbReference type="NCBI Taxonomy" id="543639"/>
    <lineage>
        <taxon>Eukaryota</taxon>
        <taxon>Metazoa</taxon>
        <taxon>Ecdysozoa</taxon>
        <taxon>Arthropoda</taxon>
        <taxon>Chelicerata</taxon>
        <taxon>Arachnida</taxon>
        <taxon>Acari</taxon>
        <taxon>Parasitiformes</taxon>
        <taxon>Ixodida</taxon>
        <taxon>Ixodoidea</taxon>
        <taxon>Ixodidae</taxon>
        <taxon>Rhipicephalinae</taxon>
        <taxon>Dermacentor</taxon>
    </lineage>
</organism>
<proteinExistence type="predicted"/>
<sequence>MDRLKVNRSARGAQSTKITNEAPTLLESSCNDRTAFSKVLDKLVASRDELRKINAELKDVIPVEDLEREYASAAHYDDQKLETKTRHPGRLEDLSVGRTVQTPPSTTLNTPPAPTTVASQSFGPRLPMLTTKPFHGDVCKWTSFWEQFNTAVHANTTLSTTDIFHYLRNYLVGEAPAAIAGLPTTEACYESAIHLLKQRFGDRSRIVQHHFIALRELQPVTSSSDTRKLRRL</sequence>
<keyword evidence="2" id="KW-1185">Reference proteome</keyword>
<evidence type="ECO:0000313" key="1">
    <source>
        <dbReference type="EMBL" id="KAH7949056.1"/>
    </source>
</evidence>
<dbReference type="Proteomes" id="UP000821865">
    <property type="component" value="Chromosome 5"/>
</dbReference>